<feature type="region of interest" description="Disordered" evidence="1">
    <location>
        <begin position="1"/>
        <end position="25"/>
    </location>
</feature>
<evidence type="ECO:0000256" key="1">
    <source>
        <dbReference type="SAM" id="MobiDB-lite"/>
    </source>
</evidence>
<evidence type="ECO:0000313" key="3">
    <source>
        <dbReference type="Proteomes" id="UP001370490"/>
    </source>
</evidence>
<evidence type="ECO:0000313" key="2">
    <source>
        <dbReference type="EMBL" id="KAK6939056.1"/>
    </source>
</evidence>
<dbReference type="GO" id="GO:0048364">
    <property type="term" value="P:root development"/>
    <property type="evidence" value="ECO:0007669"/>
    <property type="project" value="InterPro"/>
</dbReference>
<reference evidence="2 3" key="1">
    <citation type="submission" date="2023-12" db="EMBL/GenBank/DDBJ databases">
        <title>A high-quality genome assembly for Dillenia turbinata (Dilleniales).</title>
        <authorList>
            <person name="Chanderbali A."/>
        </authorList>
    </citation>
    <scope>NUCLEOTIDE SEQUENCE [LARGE SCALE GENOMIC DNA]</scope>
    <source>
        <strain evidence="2">LSX21</strain>
        <tissue evidence="2">Leaf</tissue>
    </source>
</reference>
<dbReference type="EMBL" id="JBAMMX010000006">
    <property type="protein sequence ID" value="KAK6939056.1"/>
    <property type="molecule type" value="Genomic_DNA"/>
</dbReference>
<protein>
    <submittedName>
        <fullName evidence="2">Protein BPS1, chloroplastic</fullName>
    </submittedName>
</protein>
<name>A0AAN8W097_9MAGN</name>
<accession>A0AAN8W097</accession>
<gene>
    <name evidence="2" type="ORF">RJ641_032564</name>
</gene>
<dbReference type="Pfam" id="PF03087">
    <property type="entry name" value="BPS1"/>
    <property type="match status" value="1"/>
</dbReference>
<organism evidence="2 3">
    <name type="scientific">Dillenia turbinata</name>
    <dbReference type="NCBI Taxonomy" id="194707"/>
    <lineage>
        <taxon>Eukaryota</taxon>
        <taxon>Viridiplantae</taxon>
        <taxon>Streptophyta</taxon>
        <taxon>Embryophyta</taxon>
        <taxon>Tracheophyta</taxon>
        <taxon>Spermatophyta</taxon>
        <taxon>Magnoliopsida</taxon>
        <taxon>eudicotyledons</taxon>
        <taxon>Gunneridae</taxon>
        <taxon>Pentapetalae</taxon>
        <taxon>Dilleniales</taxon>
        <taxon>Dilleniaceae</taxon>
        <taxon>Dillenia</taxon>
    </lineage>
</organism>
<proteinExistence type="predicted"/>
<dbReference type="GO" id="GO:0048367">
    <property type="term" value="P:shoot system development"/>
    <property type="evidence" value="ECO:0007669"/>
    <property type="project" value="InterPro"/>
</dbReference>
<keyword evidence="3" id="KW-1185">Reference proteome</keyword>
<dbReference type="PANTHER" id="PTHR33070">
    <property type="entry name" value="OS06G0725500 PROTEIN"/>
    <property type="match status" value="1"/>
</dbReference>
<dbReference type="Proteomes" id="UP001370490">
    <property type="component" value="Unassembled WGS sequence"/>
</dbReference>
<dbReference type="InterPro" id="IPR004320">
    <property type="entry name" value="BPS1_pln"/>
</dbReference>
<sequence>MASSTATSKISTHARSISLPSRSHPTTATAEESLCRFRASEATSSISHKFSVLCELYENLSDMILLPLTQQSLSHVENANSVEKVLDGSLQLLDVCGASKDVLSLMKEGGQELGSSLRRRKFGDSEHECFNNSRKNVIKLSQKSLEILKKNKKKSSVEGQAQGHPSLIKMLREAEAACLSVFKSLLLVVSRSNSESKSLVSKFIRSKHVACDEEELYNSEMEKIDSALDSLRKSSKTNNTVQVQNLQKQLEAFELRVQNLEKGVESLFRHLMRIRVSLLNILNH</sequence>
<dbReference type="AlphaFoldDB" id="A0AAN8W097"/>
<dbReference type="PANTHER" id="PTHR33070:SF120">
    <property type="entry name" value="EXPRESSED PROTEIN"/>
    <property type="match status" value="1"/>
</dbReference>
<comment type="caution">
    <text evidence="2">The sequence shown here is derived from an EMBL/GenBank/DDBJ whole genome shotgun (WGS) entry which is preliminary data.</text>
</comment>